<name>A0A6P8HNR1_ACTTE</name>
<evidence type="ECO:0000256" key="1">
    <source>
        <dbReference type="ARBA" id="ARBA00006274"/>
    </source>
</evidence>
<dbReference type="InParanoid" id="A0A6P8HNR1"/>
<dbReference type="GO" id="GO:0014069">
    <property type="term" value="C:postsynaptic density"/>
    <property type="evidence" value="ECO:0007669"/>
    <property type="project" value="TreeGrafter"/>
</dbReference>
<feature type="compositionally biased region" description="Basic residues" evidence="2">
    <location>
        <begin position="550"/>
        <end position="560"/>
    </location>
</feature>
<accession>A0A6P8HNR1</accession>
<feature type="compositionally biased region" description="Low complexity" evidence="2">
    <location>
        <begin position="390"/>
        <end position="402"/>
    </location>
</feature>
<dbReference type="Gene3D" id="3.40.225.10">
    <property type="entry name" value="Class II aldolase/adducin N-terminal domain"/>
    <property type="match status" value="1"/>
</dbReference>
<dbReference type="InterPro" id="IPR051017">
    <property type="entry name" value="Aldolase-II_Adducin_sf"/>
</dbReference>
<dbReference type="GeneID" id="116291292"/>
<dbReference type="InterPro" id="IPR036409">
    <property type="entry name" value="Aldolase_II/adducin_N_sf"/>
</dbReference>
<comment type="similarity">
    <text evidence="1">Belongs to the aldolase class II family. Adducin subfamily.</text>
</comment>
<feature type="region of interest" description="Disordered" evidence="2">
    <location>
        <begin position="489"/>
        <end position="592"/>
    </location>
</feature>
<dbReference type="GO" id="GO:0005886">
    <property type="term" value="C:plasma membrane"/>
    <property type="evidence" value="ECO:0007669"/>
    <property type="project" value="UniProtKB-SubCell"/>
</dbReference>
<evidence type="ECO:0000256" key="2">
    <source>
        <dbReference type="SAM" id="MobiDB-lite"/>
    </source>
</evidence>
<dbReference type="InterPro" id="IPR001303">
    <property type="entry name" value="Aldolase_II/adducin_N"/>
</dbReference>
<dbReference type="RefSeq" id="XP_031554315.1">
    <property type="nucleotide sequence ID" value="XM_031698455.1"/>
</dbReference>
<dbReference type="PANTHER" id="PTHR10672:SF3">
    <property type="entry name" value="PROTEIN HU-LI TAI SHAO"/>
    <property type="match status" value="1"/>
</dbReference>
<feature type="domain" description="Class II aldolase/adducin N-terminal" evidence="3">
    <location>
        <begin position="130"/>
        <end position="314"/>
    </location>
</feature>
<evidence type="ECO:0000313" key="5">
    <source>
        <dbReference type="RefSeq" id="XP_031554315.1"/>
    </source>
</evidence>
<dbReference type="FunCoup" id="A0A6P8HNR1">
    <property type="interactions" value="2268"/>
</dbReference>
<dbReference type="KEGG" id="aten:116291292"/>
<evidence type="ECO:0000313" key="4">
    <source>
        <dbReference type="Proteomes" id="UP000515163"/>
    </source>
</evidence>
<protein>
    <submittedName>
        <fullName evidence="5">Alpha-adducin-like</fullName>
    </submittedName>
</protein>
<sequence length="592" mass="66368">MSEEVVVRRTGRRIESKAKRWSAPPSEKGFSPAINTPDQITRDVRGLKLRQRVSIVLGDEVLREELEEVVGNVDITNKTTNLKSYRTYQDFLIPTGGIAGGAQGVPVTPIADIRGMETIKFSKEERLLRCKIAAVYRLALEFNWASCDYDQVLCTARATEDDYYYLTSPVGVLFNEITAASLIKMDLEGNTVEPGNTNFGSNKLGDQVHCIVYEALKDVNCVMCLTSMAVKAVSAMECGLLPISKDAVAVGEATYYTLSGVGFDKEDKEDLIRKCEKIDKVLFLRNVGAVCIGKSIEEMVYVAHLLNQACQYQINAMRAGVENLVHIDKDVRKKIYQSLHEADDTNQNKQRNSSILFAAWMRMLDGKGHKTGYEYSTEVFKREEPPSPTKPTKAKTPAKASSFRYEQQDRDCNPVRRAHTTGRAYNRTKLKWLNEPVKSTEYKKEPNLESPNIETVIAKDRQPERTDKDAREMNEIIEESVGVKVEAISESTPDEEVKVVETTEEPTKTTVTTVVTTIETKAEEEAKEKADEAKEADDKLLSPGDSGNGSKKRKKVKKSRSFKDALKETFSKKKSPEKSKEKHSKKAAEKTD</sequence>
<reference evidence="5" key="1">
    <citation type="submission" date="2025-08" db="UniProtKB">
        <authorList>
            <consortium name="RefSeq"/>
        </authorList>
    </citation>
    <scope>IDENTIFICATION</scope>
    <source>
        <tissue evidence="5">Tentacle</tissue>
    </source>
</reference>
<dbReference type="Proteomes" id="UP000515163">
    <property type="component" value="Unplaced"/>
</dbReference>
<dbReference type="GO" id="GO:0051015">
    <property type="term" value="F:actin filament binding"/>
    <property type="evidence" value="ECO:0007669"/>
    <property type="project" value="TreeGrafter"/>
</dbReference>
<feature type="region of interest" description="Disordered" evidence="2">
    <location>
        <begin position="379"/>
        <end position="411"/>
    </location>
</feature>
<dbReference type="SMART" id="SM01007">
    <property type="entry name" value="Aldolase_II"/>
    <property type="match status" value="1"/>
</dbReference>
<dbReference type="Pfam" id="PF00596">
    <property type="entry name" value="Aldolase_II"/>
    <property type="match status" value="1"/>
</dbReference>
<proteinExistence type="inferred from homology"/>
<feature type="compositionally biased region" description="Basic and acidic residues" evidence="2">
    <location>
        <begin position="495"/>
        <end position="507"/>
    </location>
</feature>
<dbReference type="SUPFAM" id="SSF53639">
    <property type="entry name" value="AraD/HMP-PK domain-like"/>
    <property type="match status" value="1"/>
</dbReference>
<organism evidence="4 5">
    <name type="scientific">Actinia tenebrosa</name>
    <name type="common">Australian red waratah sea anemone</name>
    <dbReference type="NCBI Taxonomy" id="6105"/>
    <lineage>
        <taxon>Eukaryota</taxon>
        <taxon>Metazoa</taxon>
        <taxon>Cnidaria</taxon>
        <taxon>Anthozoa</taxon>
        <taxon>Hexacorallia</taxon>
        <taxon>Actiniaria</taxon>
        <taxon>Actiniidae</taxon>
        <taxon>Actinia</taxon>
    </lineage>
</organism>
<dbReference type="PANTHER" id="PTHR10672">
    <property type="entry name" value="ADDUCIN"/>
    <property type="match status" value="1"/>
</dbReference>
<dbReference type="AlphaFoldDB" id="A0A6P8HNR1"/>
<keyword evidence="4" id="KW-1185">Reference proteome</keyword>
<feature type="compositionally biased region" description="Low complexity" evidence="2">
    <location>
        <begin position="508"/>
        <end position="519"/>
    </location>
</feature>
<feature type="compositionally biased region" description="Basic and acidic residues" evidence="2">
    <location>
        <begin position="561"/>
        <end position="592"/>
    </location>
</feature>
<feature type="compositionally biased region" description="Basic and acidic residues" evidence="2">
    <location>
        <begin position="520"/>
        <end position="540"/>
    </location>
</feature>
<gene>
    <name evidence="5" type="primary">LOC116291292</name>
</gene>
<dbReference type="GO" id="GO:0005856">
    <property type="term" value="C:cytoskeleton"/>
    <property type="evidence" value="ECO:0007669"/>
    <property type="project" value="TreeGrafter"/>
</dbReference>
<dbReference type="OrthoDB" id="3238794at2759"/>
<evidence type="ECO:0000259" key="3">
    <source>
        <dbReference type="SMART" id="SM01007"/>
    </source>
</evidence>